<name>A0A174G8I6_9BACE</name>
<gene>
    <name evidence="1" type="ORF">ERS852461_00572</name>
</gene>
<evidence type="ECO:0000313" key="2">
    <source>
        <dbReference type="Proteomes" id="UP000095606"/>
    </source>
</evidence>
<reference evidence="1 2" key="1">
    <citation type="submission" date="2015-09" db="EMBL/GenBank/DDBJ databases">
        <authorList>
            <consortium name="Pathogen Informatics"/>
        </authorList>
    </citation>
    <scope>NUCLEOTIDE SEQUENCE [LARGE SCALE GENOMIC DNA]</scope>
    <source>
        <strain evidence="1 2">2789STDY5834846</strain>
    </source>
</reference>
<protein>
    <submittedName>
        <fullName evidence="1">Uncharacterized protein</fullName>
    </submittedName>
</protein>
<accession>A0A642MW51</accession>
<proteinExistence type="predicted"/>
<evidence type="ECO:0000313" key="1">
    <source>
        <dbReference type="EMBL" id="CUO56805.1"/>
    </source>
</evidence>
<dbReference type="Proteomes" id="UP000095606">
    <property type="component" value="Unassembled WGS sequence"/>
</dbReference>
<organism evidence="1 2">
    <name type="scientific">Bacteroides faecis</name>
    <dbReference type="NCBI Taxonomy" id="674529"/>
    <lineage>
        <taxon>Bacteria</taxon>
        <taxon>Pseudomonadati</taxon>
        <taxon>Bacteroidota</taxon>
        <taxon>Bacteroidia</taxon>
        <taxon>Bacteroidales</taxon>
        <taxon>Bacteroidaceae</taxon>
        <taxon>Bacteroides</taxon>
    </lineage>
</organism>
<dbReference type="AlphaFoldDB" id="A0A174G8I6"/>
<dbReference type="RefSeq" id="WP_032555596.1">
    <property type="nucleotide sequence ID" value="NZ_CAJTBQ010000067.1"/>
</dbReference>
<accession>A0A174G8I6</accession>
<dbReference type="EMBL" id="CZAE01000002">
    <property type="protein sequence ID" value="CUO56805.1"/>
    <property type="molecule type" value="Genomic_DNA"/>
</dbReference>
<sequence length="84" mass="9762">MNTKEKQDLIELLVKFVTRAFGPEVTPYEKERIWVGCQTYVSTCPQVFFESCRHGIPQYHIDKALELSQKMIDNPKIAGNIIEF</sequence>